<evidence type="ECO:0000313" key="3">
    <source>
        <dbReference type="Proteomes" id="UP001154282"/>
    </source>
</evidence>
<sequence>MAIEGYSIGRLGDDDLLVEILIRLPDPRSAFRCKSICKRWNSLISAPYFSRRFLSHHRALSAAAAAEPPLLIYLEE</sequence>
<dbReference type="Gene3D" id="1.20.1280.50">
    <property type="match status" value="1"/>
</dbReference>
<dbReference type="EMBL" id="CAMGYJ010000010">
    <property type="protein sequence ID" value="CAI0546602.1"/>
    <property type="molecule type" value="Genomic_DNA"/>
</dbReference>
<feature type="domain" description="F-box" evidence="1">
    <location>
        <begin position="14"/>
        <end position="53"/>
    </location>
</feature>
<dbReference type="Proteomes" id="UP001154282">
    <property type="component" value="Unassembled WGS sequence"/>
</dbReference>
<gene>
    <name evidence="2" type="ORF">LITE_LOCUS44033</name>
</gene>
<dbReference type="AlphaFoldDB" id="A0AAV0QM60"/>
<organism evidence="2 3">
    <name type="scientific">Linum tenue</name>
    <dbReference type="NCBI Taxonomy" id="586396"/>
    <lineage>
        <taxon>Eukaryota</taxon>
        <taxon>Viridiplantae</taxon>
        <taxon>Streptophyta</taxon>
        <taxon>Embryophyta</taxon>
        <taxon>Tracheophyta</taxon>
        <taxon>Spermatophyta</taxon>
        <taxon>Magnoliopsida</taxon>
        <taxon>eudicotyledons</taxon>
        <taxon>Gunneridae</taxon>
        <taxon>Pentapetalae</taxon>
        <taxon>rosids</taxon>
        <taxon>fabids</taxon>
        <taxon>Malpighiales</taxon>
        <taxon>Linaceae</taxon>
        <taxon>Linum</taxon>
    </lineage>
</organism>
<proteinExistence type="predicted"/>
<comment type="caution">
    <text evidence="2">The sequence shown here is derived from an EMBL/GenBank/DDBJ whole genome shotgun (WGS) entry which is preliminary data.</text>
</comment>
<dbReference type="InterPro" id="IPR036047">
    <property type="entry name" value="F-box-like_dom_sf"/>
</dbReference>
<accession>A0AAV0QM60</accession>
<keyword evidence="3" id="KW-1185">Reference proteome</keyword>
<protein>
    <recommendedName>
        <fullName evidence="1">F-box domain-containing protein</fullName>
    </recommendedName>
</protein>
<evidence type="ECO:0000259" key="1">
    <source>
        <dbReference type="Pfam" id="PF12937"/>
    </source>
</evidence>
<dbReference type="SUPFAM" id="SSF81383">
    <property type="entry name" value="F-box domain"/>
    <property type="match status" value="1"/>
</dbReference>
<name>A0AAV0QM60_9ROSI</name>
<dbReference type="PANTHER" id="PTHR32133:SF134">
    <property type="entry name" value="OS05G0320100 PROTEIN"/>
    <property type="match status" value="1"/>
</dbReference>
<dbReference type="PANTHER" id="PTHR32133">
    <property type="entry name" value="OS07G0120400 PROTEIN"/>
    <property type="match status" value="1"/>
</dbReference>
<dbReference type="InterPro" id="IPR001810">
    <property type="entry name" value="F-box_dom"/>
</dbReference>
<evidence type="ECO:0000313" key="2">
    <source>
        <dbReference type="EMBL" id="CAI0546602.1"/>
    </source>
</evidence>
<reference evidence="2" key="1">
    <citation type="submission" date="2022-08" db="EMBL/GenBank/DDBJ databases">
        <authorList>
            <person name="Gutierrez-Valencia J."/>
        </authorList>
    </citation>
    <scope>NUCLEOTIDE SEQUENCE</scope>
</reference>
<dbReference type="Pfam" id="PF12937">
    <property type="entry name" value="F-box-like"/>
    <property type="match status" value="1"/>
</dbReference>